<comment type="caution">
    <text evidence="1">The sequence shown here is derived from an EMBL/GenBank/DDBJ whole genome shotgun (WGS) entry which is preliminary data.</text>
</comment>
<dbReference type="RefSeq" id="WP_100785880.1">
    <property type="nucleotide sequence ID" value="NZ_NPDU01000014.1"/>
</dbReference>
<accession>A0A2M9YNI1</accession>
<organism evidence="1 4">
    <name type="scientific">Leptospira adleri</name>
    <dbReference type="NCBI Taxonomy" id="2023186"/>
    <lineage>
        <taxon>Bacteria</taxon>
        <taxon>Pseudomonadati</taxon>
        <taxon>Spirochaetota</taxon>
        <taxon>Spirochaetia</taxon>
        <taxon>Leptospirales</taxon>
        <taxon>Leptospiraceae</taxon>
        <taxon>Leptospira</taxon>
    </lineage>
</organism>
<dbReference type="EMBL" id="NPDU01000014">
    <property type="protein sequence ID" value="PJZ62577.1"/>
    <property type="molecule type" value="Genomic_DNA"/>
</dbReference>
<evidence type="ECO:0000313" key="4">
    <source>
        <dbReference type="Proteomes" id="UP000232188"/>
    </source>
</evidence>
<reference evidence="3 4" key="1">
    <citation type="submission" date="2017-07" db="EMBL/GenBank/DDBJ databases">
        <title>Leptospira spp. isolated from tropical soils.</title>
        <authorList>
            <person name="Thibeaux R."/>
            <person name="Iraola G."/>
            <person name="Ferres I."/>
            <person name="Bierque E."/>
            <person name="Girault D."/>
            <person name="Soupe-Gilbert M.-E."/>
            <person name="Picardeau M."/>
            <person name="Goarant C."/>
        </authorList>
    </citation>
    <scope>NUCLEOTIDE SEQUENCE [LARGE SCALE GENOMIC DNA]</scope>
    <source>
        <strain evidence="1 4">FH2-B-C1</strain>
        <strain evidence="2 3">FH2-B-D1</strain>
    </source>
</reference>
<dbReference type="Proteomes" id="UP000232188">
    <property type="component" value="Unassembled WGS sequence"/>
</dbReference>
<protein>
    <submittedName>
        <fullName evidence="1">Uncharacterized protein</fullName>
    </submittedName>
</protein>
<gene>
    <name evidence="2" type="ORF">CH376_07180</name>
    <name evidence="1" type="ORF">CH380_11400</name>
</gene>
<name>A0A2M9YNI1_9LEPT</name>
<proteinExistence type="predicted"/>
<evidence type="ECO:0000313" key="3">
    <source>
        <dbReference type="Proteomes" id="UP000232149"/>
    </source>
</evidence>
<dbReference type="Proteomes" id="UP000232149">
    <property type="component" value="Unassembled WGS sequence"/>
</dbReference>
<evidence type="ECO:0000313" key="2">
    <source>
        <dbReference type="EMBL" id="PJZ62577.1"/>
    </source>
</evidence>
<sequence length="235" mass="27260">MGHIEKIIDRYGGGKLWDRLESIDLNLLSLGGPLLEFKGINRTFLKPHTLRIAPKKFLAEFFEYPAPGKKTVYRNGAVDVFDSNEKEITFNLLNYRNTFHGLKKYRLWTSLDASYFFGYAIVQYLSIPFLLKEFSVRETEWKGGVRIDAEFPDTMHVHCRKQSYYFDSQGLLVRNDYTANVVGAWAHGSHFTEEYRELDGLPIATRRNVFVRLGRCATSIPVLFAELKPIRVNFF</sequence>
<dbReference type="EMBL" id="NPDV01000009">
    <property type="protein sequence ID" value="PJZ53020.1"/>
    <property type="molecule type" value="Genomic_DNA"/>
</dbReference>
<dbReference type="AlphaFoldDB" id="A0A2M9YNI1"/>
<evidence type="ECO:0000313" key="1">
    <source>
        <dbReference type="EMBL" id="PJZ53020.1"/>
    </source>
</evidence>
<keyword evidence="3" id="KW-1185">Reference proteome</keyword>